<keyword evidence="2" id="KW-0812">Transmembrane</keyword>
<accession>A0A3Q9J5B0</accession>
<feature type="compositionally biased region" description="Low complexity" evidence="1">
    <location>
        <begin position="98"/>
        <end position="111"/>
    </location>
</feature>
<feature type="region of interest" description="Disordered" evidence="1">
    <location>
        <begin position="76"/>
        <end position="111"/>
    </location>
</feature>
<proteinExistence type="predicted"/>
<evidence type="ECO:0008006" key="5">
    <source>
        <dbReference type="Google" id="ProtNLM"/>
    </source>
</evidence>
<evidence type="ECO:0000313" key="3">
    <source>
        <dbReference type="EMBL" id="AZS40178.1"/>
    </source>
</evidence>
<feature type="transmembrane region" description="Helical" evidence="2">
    <location>
        <begin position="48"/>
        <end position="68"/>
    </location>
</feature>
<dbReference type="KEGG" id="moy:CVS54_01502"/>
<name>A0A3Q9J5B0_9MICO</name>
<keyword evidence="2" id="KW-0472">Membrane</keyword>
<dbReference type="AlphaFoldDB" id="A0A3Q9J5B0"/>
<keyword evidence="2" id="KW-1133">Transmembrane helix</keyword>
<protein>
    <recommendedName>
        <fullName evidence="5">CU044_5270 family protein</fullName>
    </recommendedName>
</protein>
<sequence length="366" mass="39751">MDVFERVREVNRGTGLSEERITAARARLLDGIDAGVSAERKRITRRPVFVIAGAVTGLAAATAGVVAVSQLTAPSPQVEAVPRETLRPTPQSTPVPQPSTTSGTTVTEPFPGTALQAGQYLRIVNTTESIVYRDDQSIYSAWAESGLSGVQPVAALMLREESEVYMPADRASEWSGRFGVDERVAYFPANPSSDGVAAWDTLMPPGQGAREWDSRGGFEGDGYPRRGSAEWAAAFPRDPQALLYFARTYMREYEQTPEQANEAAISTLVDVLRSNVAPADLRQSLLQALQLTGVDSSSANGVETYRIRYEHMDHRTDTVSINTATGWATEYTLRSDRIDTGQGDMVPPTVPDIRMTYSVSIVDSAP</sequence>
<evidence type="ECO:0000256" key="1">
    <source>
        <dbReference type="SAM" id="MobiDB-lite"/>
    </source>
</evidence>
<reference evidence="3 4" key="1">
    <citation type="submission" date="2018-08" db="EMBL/GenBank/DDBJ databases">
        <title>Microbacterium oxydans strain HG3.</title>
        <authorList>
            <person name="ORTET P."/>
        </authorList>
    </citation>
    <scope>NUCLEOTIDE SEQUENCE [LARGE SCALE GENOMIC DNA]</scope>
    <source>
        <strain evidence="3 4">HG3</strain>
    </source>
</reference>
<gene>
    <name evidence="3" type="ORF">CVS54_01502</name>
</gene>
<dbReference type="Proteomes" id="UP000274841">
    <property type="component" value="Chromosome"/>
</dbReference>
<dbReference type="EMBL" id="CP031422">
    <property type="protein sequence ID" value="AZS40178.1"/>
    <property type="molecule type" value="Genomic_DNA"/>
</dbReference>
<organism evidence="3 4">
    <name type="scientific">Microbacterium oxydans</name>
    <dbReference type="NCBI Taxonomy" id="82380"/>
    <lineage>
        <taxon>Bacteria</taxon>
        <taxon>Bacillati</taxon>
        <taxon>Actinomycetota</taxon>
        <taxon>Actinomycetes</taxon>
        <taxon>Micrococcales</taxon>
        <taxon>Microbacteriaceae</taxon>
        <taxon>Microbacterium</taxon>
    </lineage>
</organism>
<dbReference type="RefSeq" id="WP_127012071.1">
    <property type="nucleotide sequence ID" value="NZ_CP031422.1"/>
</dbReference>
<evidence type="ECO:0000256" key="2">
    <source>
        <dbReference type="SAM" id="Phobius"/>
    </source>
</evidence>
<evidence type="ECO:0000313" key="4">
    <source>
        <dbReference type="Proteomes" id="UP000274841"/>
    </source>
</evidence>